<dbReference type="HOGENOM" id="CLU_054508_1_0_7"/>
<dbReference type="PATRIC" id="fig|1167006.5.peg.3541"/>
<evidence type="ECO:0000256" key="2">
    <source>
        <dbReference type="ARBA" id="ARBA00007362"/>
    </source>
</evidence>
<dbReference type="SUPFAM" id="SSF103481">
    <property type="entry name" value="Multidrug resistance efflux transporter EmrE"/>
    <property type="match status" value="2"/>
</dbReference>
<accession>M1PDZ5</accession>
<feature type="domain" description="EamA" evidence="9">
    <location>
        <begin position="6"/>
        <end position="142"/>
    </location>
</feature>
<keyword evidence="6 8" id="KW-1133">Transmembrane helix</keyword>
<reference evidence="11" key="1">
    <citation type="journal article" date="2013" name="Stand. Genomic Sci.">
        <title>Complete genome sequence of Desulfocapsa sulfexigens, a marine deltaproteobacterium specialized in disproportionating inorganic sulfur compounds.</title>
        <authorList>
            <person name="Finster K.W."/>
            <person name="Kjeldsen K.U."/>
            <person name="Kube M."/>
            <person name="Reinhardt R."/>
            <person name="Mussmann M."/>
            <person name="Amann R."/>
            <person name="Schreiber L."/>
        </authorList>
    </citation>
    <scope>NUCLEOTIDE SEQUENCE [LARGE SCALE GENOMIC DNA]</scope>
    <source>
        <strain evidence="11">DSM 10523 / SB164P1</strain>
    </source>
</reference>
<dbReference type="AlphaFoldDB" id="M1PDZ5"/>
<gene>
    <name evidence="10" type="ordered locus">UWK_03280</name>
</gene>
<evidence type="ECO:0000256" key="4">
    <source>
        <dbReference type="ARBA" id="ARBA00022475"/>
    </source>
</evidence>
<dbReference type="NCBIfam" id="TIGR00688">
    <property type="entry name" value="rarD"/>
    <property type="match status" value="1"/>
</dbReference>
<feature type="transmembrane region" description="Helical" evidence="8">
    <location>
        <begin position="126"/>
        <end position="143"/>
    </location>
</feature>
<evidence type="ECO:0000256" key="7">
    <source>
        <dbReference type="ARBA" id="ARBA00023136"/>
    </source>
</evidence>
<feature type="transmembrane region" description="Helical" evidence="8">
    <location>
        <begin position="102"/>
        <end position="119"/>
    </location>
</feature>
<comment type="similarity">
    <text evidence="2">Belongs to the EamA transporter family.</text>
</comment>
<dbReference type="GO" id="GO:0005886">
    <property type="term" value="C:plasma membrane"/>
    <property type="evidence" value="ECO:0007669"/>
    <property type="project" value="UniProtKB-SubCell"/>
</dbReference>
<comment type="subcellular location">
    <subcellularLocation>
        <location evidence="1">Cell membrane</location>
        <topology evidence="1">Multi-pass membrane protein</topology>
    </subcellularLocation>
</comment>
<proteinExistence type="inferred from homology"/>
<evidence type="ECO:0000313" key="10">
    <source>
        <dbReference type="EMBL" id="AGF79807.1"/>
    </source>
</evidence>
<protein>
    <submittedName>
        <fullName evidence="10">RarD protein</fullName>
    </submittedName>
</protein>
<dbReference type="Proteomes" id="UP000011721">
    <property type="component" value="Chromosome"/>
</dbReference>
<sequence length="297" mass="33551">MTSNNKGLFAALGAFTIWGLLPLYWKALSSAIPLEIICHRITWSTLVTLLLLVMWGKVGKLRTVLKNRKILLRFALTSLLLSTNWLLYIWAVNNNYIVESSLGYYINPLINVLLGVLFLRERLRVPQWVAVFFAFAGVCYLTFGYGQFPWIAIVLAVTFGFYGLLRKTASIPSLEGLCLETSLLFLPAFLFLLYLTIQGEFDFVKQSIDGKILLIGTGIVTTMPLLFFGYAAQKIQLSTLGVVQYLAPTLQLSIGLFVYNEPFPREQMIGFALVWCGLLIYATEGTLIHIRKTKRRL</sequence>
<dbReference type="RefSeq" id="WP_015405491.1">
    <property type="nucleotide sequence ID" value="NC_020304.1"/>
</dbReference>
<feature type="transmembrane region" description="Helical" evidence="8">
    <location>
        <begin position="271"/>
        <end position="290"/>
    </location>
</feature>
<feature type="transmembrane region" description="Helical" evidence="8">
    <location>
        <begin position="70"/>
        <end position="90"/>
    </location>
</feature>
<feature type="transmembrane region" description="Helical" evidence="8">
    <location>
        <begin position="212"/>
        <end position="232"/>
    </location>
</feature>
<keyword evidence="11" id="KW-1185">Reference proteome</keyword>
<dbReference type="InterPro" id="IPR004626">
    <property type="entry name" value="RarD"/>
</dbReference>
<evidence type="ECO:0000313" key="11">
    <source>
        <dbReference type="Proteomes" id="UP000011721"/>
    </source>
</evidence>
<dbReference type="eggNOG" id="COG2962">
    <property type="taxonomic scope" value="Bacteria"/>
</dbReference>
<evidence type="ECO:0000256" key="8">
    <source>
        <dbReference type="SAM" id="Phobius"/>
    </source>
</evidence>
<dbReference type="STRING" id="1167006.UWK_03280"/>
<keyword evidence="3" id="KW-0813">Transport</keyword>
<dbReference type="PANTHER" id="PTHR22911">
    <property type="entry name" value="ACYL-MALONYL CONDENSING ENZYME-RELATED"/>
    <property type="match status" value="1"/>
</dbReference>
<evidence type="ECO:0000256" key="3">
    <source>
        <dbReference type="ARBA" id="ARBA00022448"/>
    </source>
</evidence>
<keyword evidence="7 8" id="KW-0472">Membrane</keyword>
<evidence type="ECO:0000256" key="6">
    <source>
        <dbReference type="ARBA" id="ARBA00022989"/>
    </source>
</evidence>
<name>M1PDZ5_DESSD</name>
<dbReference type="InterPro" id="IPR000620">
    <property type="entry name" value="EamA_dom"/>
</dbReference>
<feature type="transmembrane region" description="Helical" evidence="8">
    <location>
        <begin position="177"/>
        <end position="197"/>
    </location>
</feature>
<evidence type="ECO:0000256" key="1">
    <source>
        <dbReference type="ARBA" id="ARBA00004651"/>
    </source>
</evidence>
<dbReference type="Pfam" id="PF00892">
    <property type="entry name" value="EamA"/>
    <property type="match status" value="2"/>
</dbReference>
<evidence type="ECO:0000259" key="9">
    <source>
        <dbReference type="Pfam" id="PF00892"/>
    </source>
</evidence>
<dbReference type="OrthoDB" id="369870at2"/>
<evidence type="ECO:0000256" key="5">
    <source>
        <dbReference type="ARBA" id="ARBA00022692"/>
    </source>
</evidence>
<organism evidence="10 11">
    <name type="scientific">Desulfocapsa sulfexigens (strain DSM 10523 / SB164P1)</name>
    <dbReference type="NCBI Taxonomy" id="1167006"/>
    <lineage>
        <taxon>Bacteria</taxon>
        <taxon>Pseudomonadati</taxon>
        <taxon>Thermodesulfobacteriota</taxon>
        <taxon>Desulfobulbia</taxon>
        <taxon>Desulfobulbales</taxon>
        <taxon>Desulfocapsaceae</taxon>
        <taxon>Desulfocapsa</taxon>
    </lineage>
</organism>
<keyword evidence="4" id="KW-1003">Cell membrane</keyword>
<feature type="transmembrane region" description="Helical" evidence="8">
    <location>
        <begin position="239"/>
        <end position="259"/>
    </location>
</feature>
<dbReference type="PANTHER" id="PTHR22911:SF137">
    <property type="entry name" value="SOLUTE CARRIER FAMILY 35 MEMBER G2-RELATED"/>
    <property type="match status" value="1"/>
</dbReference>
<dbReference type="EMBL" id="CP003985">
    <property type="protein sequence ID" value="AGF79807.1"/>
    <property type="molecule type" value="Genomic_DNA"/>
</dbReference>
<feature type="transmembrane region" description="Helical" evidence="8">
    <location>
        <begin position="41"/>
        <end position="58"/>
    </location>
</feature>
<dbReference type="InterPro" id="IPR037185">
    <property type="entry name" value="EmrE-like"/>
</dbReference>
<dbReference type="KEGG" id="dsf:UWK_03280"/>
<feature type="domain" description="EamA" evidence="9">
    <location>
        <begin position="151"/>
        <end position="281"/>
    </location>
</feature>
<keyword evidence="5 8" id="KW-0812">Transmembrane</keyword>
<feature type="transmembrane region" description="Helical" evidence="8">
    <location>
        <begin position="149"/>
        <end position="165"/>
    </location>
</feature>